<dbReference type="Proteomes" id="UP001501495">
    <property type="component" value="Unassembled WGS sequence"/>
</dbReference>
<gene>
    <name evidence="2" type="ORF">GCM10022215_00190</name>
</gene>
<sequence>MSEHLGHSDTGFNLRTYTHVMPTSGDRARKALDAAVGWAGGPPDAASSAGAQSAHETPDSGGN</sequence>
<comment type="caution">
    <text evidence="2">The sequence shown here is derived from an EMBL/GenBank/DDBJ whole genome shotgun (WGS) entry which is preliminary data.</text>
</comment>
<dbReference type="EMBL" id="BAAAZH010000001">
    <property type="protein sequence ID" value="GAA4107377.1"/>
    <property type="molecule type" value="Genomic_DNA"/>
</dbReference>
<proteinExistence type="predicted"/>
<reference evidence="3" key="1">
    <citation type="journal article" date="2019" name="Int. J. Syst. Evol. Microbiol.">
        <title>The Global Catalogue of Microorganisms (GCM) 10K type strain sequencing project: providing services to taxonomists for standard genome sequencing and annotation.</title>
        <authorList>
            <consortium name="The Broad Institute Genomics Platform"/>
            <consortium name="The Broad Institute Genome Sequencing Center for Infectious Disease"/>
            <person name="Wu L."/>
            <person name="Ma J."/>
        </authorList>
    </citation>
    <scope>NUCLEOTIDE SEQUENCE [LARGE SCALE GENOMIC DNA]</scope>
    <source>
        <strain evidence="3">JCM 16703</strain>
    </source>
</reference>
<keyword evidence="3" id="KW-1185">Reference proteome</keyword>
<evidence type="ECO:0000313" key="3">
    <source>
        <dbReference type="Proteomes" id="UP001501495"/>
    </source>
</evidence>
<protein>
    <recommendedName>
        <fullName evidence="4">Integrase</fullName>
    </recommendedName>
</protein>
<evidence type="ECO:0008006" key="4">
    <source>
        <dbReference type="Google" id="ProtNLM"/>
    </source>
</evidence>
<feature type="compositionally biased region" description="Low complexity" evidence="1">
    <location>
        <begin position="41"/>
        <end position="54"/>
    </location>
</feature>
<evidence type="ECO:0000313" key="2">
    <source>
        <dbReference type="EMBL" id="GAA4107377.1"/>
    </source>
</evidence>
<name>A0ABP7X8K8_9ACTN</name>
<organism evidence="2 3">
    <name type="scientific">Nocardioides fonticola</name>
    <dbReference type="NCBI Taxonomy" id="450363"/>
    <lineage>
        <taxon>Bacteria</taxon>
        <taxon>Bacillati</taxon>
        <taxon>Actinomycetota</taxon>
        <taxon>Actinomycetes</taxon>
        <taxon>Propionibacteriales</taxon>
        <taxon>Nocardioidaceae</taxon>
        <taxon>Nocardioides</taxon>
    </lineage>
</organism>
<feature type="region of interest" description="Disordered" evidence="1">
    <location>
        <begin position="35"/>
        <end position="63"/>
    </location>
</feature>
<evidence type="ECO:0000256" key="1">
    <source>
        <dbReference type="SAM" id="MobiDB-lite"/>
    </source>
</evidence>
<accession>A0ABP7X8K8</accession>